<feature type="compositionally biased region" description="Low complexity" evidence="1">
    <location>
        <begin position="46"/>
        <end position="58"/>
    </location>
</feature>
<feature type="compositionally biased region" description="Basic and acidic residues" evidence="1">
    <location>
        <begin position="23"/>
        <end position="36"/>
    </location>
</feature>
<dbReference type="AlphaFoldDB" id="A0A7C4M502"/>
<proteinExistence type="predicted"/>
<gene>
    <name evidence="2" type="ORF">ENT43_00310</name>
</gene>
<evidence type="ECO:0000313" key="2">
    <source>
        <dbReference type="EMBL" id="HGT70686.1"/>
    </source>
</evidence>
<protein>
    <submittedName>
        <fullName evidence="2">Uncharacterized protein</fullName>
    </submittedName>
</protein>
<accession>A0A7C4M502</accession>
<sequence length="148" mass="16642">MSSEILNQGDLDALFAQLENESSVDKKPAQKEDKRKTQGSKKNLFSNNSESSNECSYYNPYEPQKVERESSSIAKGIYKCHVCGKHFSAKIGSFVMESHDDFSGNVCQGSGKKIIHHITSSQKADEFLVPFLNNFKPLWVYLKQKGVV</sequence>
<evidence type="ECO:0000256" key="1">
    <source>
        <dbReference type="SAM" id="MobiDB-lite"/>
    </source>
</evidence>
<feature type="region of interest" description="Disordered" evidence="1">
    <location>
        <begin position="17"/>
        <end position="58"/>
    </location>
</feature>
<organism evidence="2">
    <name type="scientific">candidate division CPR3 bacterium</name>
    <dbReference type="NCBI Taxonomy" id="2268181"/>
    <lineage>
        <taxon>Bacteria</taxon>
        <taxon>Bacteria division CPR3</taxon>
    </lineage>
</organism>
<dbReference type="EMBL" id="DSYQ01000001">
    <property type="protein sequence ID" value="HGT70686.1"/>
    <property type="molecule type" value="Genomic_DNA"/>
</dbReference>
<reference evidence="2" key="1">
    <citation type="journal article" date="2020" name="mSystems">
        <title>Genome- and Community-Level Interaction Insights into Carbon Utilization and Element Cycling Functions of Hydrothermarchaeota in Hydrothermal Sediment.</title>
        <authorList>
            <person name="Zhou Z."/>
            <person name="Liu Y."/>
            <person name="Xu W."/>
            <person name="Pan J."/>
            <person name="Luo Z.H."/>
            <person name="Li M."/>
        </authorList>
    </citation>
    <scope>NUCLEOTIDE SEQUENCE [LARGE SCALE GENOMIC DNA]</scope>
    <source>
        <strain evidence="2">SpSt-579</strain>
    </source>
</reference>
<comment type="caution">
    <text evidence="2">The sequence shown here is derived from an EMBL/GenBank/DDBJ whole genome shotgun (WGS) entry which is preliminary data.</text>
</comment>
<name>A0A7C4M502_UNCC3</name>